<dbReference type="InterPro" id="IPR040632">
    <property type="entry name" value="Sulfotransfer_4"/>
</dbReference>
<keyword evidence="2" id="KW-1185">Reference proteome</keyword>
<dbReference type="PANTHER" id="PTHR36978:SF4">
    <property type="entry name" value="P-LOOP CONTAINING NUCLEOSIDE TRIPHOSPHATE HYDROLASE PROTEIN"/>
    <property type="match status" value="1"/>
</dbReference>
<proteinExistence type="predicted"/>
<dbReference type="Gene3D" id="3.40.50.300">
    <property type="entry name" value="P-loop containing nucleotide triphosphate hydrolases"/>
    <property type="match status" value="1"/>
</dbReference>
<evidence type="ECO:0000313" key="2">
    <source>
        <dbReference type="Proteomes" id="UP000619079"/>
    </source>
</evidence>
<dbReference type="SUPFAM" id="SSF52540">
    <property type="entry name" value="P-loop containing nucleoside triphosphate hydrolases"/>
    <property type="match status" value="1"/>
</dbReference>
<dbReference type="Pfam" id="PF17784">
    <property type="entry name" value="Sulfotransfer_4"/>
    <property type="match status" value="1"/>
</dbReference>
<dbReference type="Proteomes" id="UP000619079">
    <property type="component" value="Unassembled WGS sequence"/>
</dbReference>
<dbReference type="AlphaFoldDB" id="A0A8J7LZG1"/>
<accession>A0A8J7LZG1</accession>
<reference evidence="1" key="1">
    <citation type="submission" date="2020-12" db="EMBL/GenBank/DDBJ databases">
        <title>Sedimentitalea sp. nov., isolated from sand in Incheon.</title>
        <authorList>
            <person name="Kim W."/>
        </authorList>
    </citation>
    <scope>NUCLEOTIDE SEQUENCE</scope>
    <source>
        <strain evidence="1">CAU 1593</strain>
    </source>
</reference>
<evidence type="ECO:0000313" key="1">
    <source>
        <dbReference type="EMBL" id="MBJ6370481.1"/>
    </source>
</evidence>
<sequence length="211" mass="23372">MGLRIIGSGFGRTGTMSTKMALEQLGLGPCHHMVEVMGNPAQPAHWAALAAGEEVDWAMVFDGYSSQVDFPGASVWHQLSIAFPDAKVIHTERPEEEWWASYSATIGKFFEHRKSLDLPPPIAAVFDTMDTLLLRGVFGGLDRDRSIAAYRRNNDKVRATIPGERLLVFSPADGWEPLCRFLDLPVPKGDFPRSNAREEFWQLFGGEPAVA</sequence>
<dbReference type="PANTHER" id="PTHR36978">
    <property type="entry name" value="P-LOOP CONTAINING NUCLEOTIDE TRIPHOSPHATE HYDROLASE"/>
    <property type="match status" value="1"/>
</dbReference>
<dbReference type="InterPro" id="IPR027417">
    <property type="entry name" value="P-loop_NTPase"/>
</dbReference>
<dbReference type="RefSeq" id="WP_199023269.1">
    <property type="nucleotide sequence ID" value="NZ_JAELVR010000002.1"/>
</dbReference>
<organism evidence="1 2">
    <name type="scientific">Sedimentitalea arenosa</name>
    <dbReference type="NCBI Taxonomy" id="2798803"/>
    <lineage>
        <taxon>Bacteria</taxon>
        <taxon>Pseudomonadati</taxon>
        <taxon>Pseudomonadota</taxon>
        <taxon>Alphaproteobacteria</taxon>
        <taxon>Rhodobacterales</taxon>
        <taxon>Paracoccaceae</taxon>
        <taxon>Sedimentitalea</taxon>
    </lineage>
</organism>
<gene>
    <name evidence="1" type="ORF">JF290_02980</name>
</gene>
<dbReference type="EMBL" id="JAELVR010000002">
    <property type="protein sequence ID" value="MBJ6370481.1"/>
    <property type="molecule type" value="Genomic_DNA"/>
</dbReference>
<evidence type="ECO:0008006" key="3">
    <source>
        <dbReference type="Google" id="ProtNLM"/>
    </source>
</evidence>
<comment type="caution">
    <text evidence="1">The sequence shown here is derived from an EMBL/GenBank/DDBJ whole genome shotgun (WGS) entry which is preliminary data.</text>
</comment>
<protein>
    <recommendedName>
        <fullName evidence="3">Sulfotransferase family protein</fullName>
    </recommendedName>
</protein>
<name>A0A8J7LZG1_9RHOB</name>